<comment type="subunit">
    <text evidence="9">Homodimer.</text>
</comment>
<dbReference type="EMBL" id="RCVZ01000007">
    <property type="protein sequence ID" value="RLQ95125.1"/>
    <property type="molecule type" value="Genomic_DNA"/>
</dbReference>
<dbReference type="GO" id="GO:0005829">
    <property type="term" value="C:cytosol"/>
    <property type="evidence" value="ECO:0007669"/>
    <property type="project" value="TreeGrafter"/>
</dbReference>
<sequence length="292" mass="32932">MQVYENIQEFKNQIKSIKQANLSIGFVPTMGYLHEGHLSLVEAAKNENDIVIMSIFVNPLQFGPNEDYSTYPRDFGRDKELAEEAGVDLIFAPQPEEMYPRTPSIQFTVSERVNVLCGRKREGHFDGVAAVLTKLFHLAEPDRAYFGLKDAQQVAVVDGLIKDFNFPIQLSPVETVREEDGLAKSSRNVKLTSEERREAPEIYAALKYGKDMFLSGIGAEDVERMISERLRERTSGTVDYVEIYEYPFLKAPDQSSEKIIIAAALQYSNARLIDNVIFSTGVREGDSTCLEQ</sequence>
<feature type="binding site" evidence="9">
    <location>
        <position position="61"/>
    </location>
    <ligand>
        <name>beta-alanine</name>
        <dbReference type="ChEBI" id="CHEBI:57966"/>
    </ligand>
</feature>
<reference evidence="10 11" key="1">
    <citation type="submission" date="2018-10" db="EMBL/GenBank/DDBJ databases">
        <title>Falsibacillus sp. genome draft.</title>
        <authorList>
            <person name="Shi S."/>
        </authorList>
    </citation>
    <scope>NUCLEOTIDE SEQUENCE [LARGE SCALE GENOMIC DNA]</scope>
    <source>
        <strain evidence="10 11">GY 10110</strain>
    </source>
</reference>
<dbReference type="InterPro" id="IPR003721">
    <property type="entry name" value="Pantoate_ligase"/>
</dbReference>
<feature type="binding site" evidence="9">
    <location>
        <begin position="147"/>
        <end position="150"/>
    </location>
    <ligand>
        <name>ATP</name>
        <dbReference type="ChEBI" id="CHEBI:30616"/>
    </ligand>
</feature>
<feature type="binding site" evidence="9">
    <location>
        <position position="153"/>
    </location>
    <ligand>
        <name>(R)-pantoate</name>
        <dbReference type="ChEBI" id="CHEBI:15980"/>
    </ligand>
</feature>
<evidence type="ECO:0000256" key="9">
    <source>
        <dbReference type="HAMAP-Rule" id="MF_00158"/>
    </source>
</evidence>
<proteinExistence type="inferred from homology"/>
<dbReference type="OrthoDB" id="9773087at2"/>
<dbReference type="InterPro" id="IPR014729">
    <property type="entry name" value="Rossmann-like_a/b/a_fold"/>
</dbReference>
<feature type="binding site" evidence="9">
    <location>
        <begin position="184"/>
        <end position="187"/>
    </location>
    <ligand>
        <name>ATP</name>
        <dbReference type="ChEBI" id="CHEBI:30616"/>
    </ligand>
</feature>
<gene>
    <name evidence="9" type="primary">panC</name>
    <name evidence="10" type="ORF">D9X91_11535</name>
</gene>
<keyword evidence="4 9" id="KW-0436">Ligase</keyword>
<keyword evidence="6 9" id="KW-0547">Nucleotide-binding</keyword>
<dbReference type="Gene3D" id="3.40.50.620">
    <property type="entry name" value="HUPs"/>
    <property type="match status" value="1"/>
</dbReference>
<dbReference type="GO" id="GO:0015940">
    <property type="term" value="P:pantothenate biosynthetic process"/>
    <property type="evidence" value="ECO:0007669"/>
    <property type="project" value="UniProtKB-UniRule"/>
</dbReference>
<dbReference type="GO" id="GO:0005524">
    <property type="term" value="F:ATP binding"/>
    <property type="evidence" value="ECO:0007669"/>
    <property type="project" value="UniProtKB-KW"/>
</dbReference>
<name>A0A3L7JXU9_9BACI</name>
<evidence type="ECO:0000256" key="8">
    <source>
        <dbReference type="ARBA" id="ARBA00048258"/>
    </source>
</evidence>
<dbReference type="AlphaFoldDB" id="A0A3L7JXU9"/>
<evidence type="ECO:0000256" key="1">
    <source>
        <dbReference type="ARBA" id="ARBA00004990"/>
    </source>
</evidence>
<keyword evidence="7 9" id="KW-0067">ATP-binding</keyword>
<comment type="miscellaneous">
    <text evidence="9">The reaction proceeds by a bi uni uni bi ping pong mechanism.</text>
</comment>
<dbReference type="CDD" id="cd00560">
    <property type="entry name" value="PanC"/>
    <property type="match status" value="1"/>
</dbReference>
<feature type="binding site" evidence="9">
    <location>
        <position position="61"/>
    </location>
    <ligand>
        <name>(R)-pantoate</name>
        <dbReference type="ChEBI" id="CHEBI:15980"/>
    </ligand>
</feature>
<accession>A0A3L7JXU9</accession>
<dbReference type="FunFam" id="3.40.50.620:FF:000013">
    <property type="entry name" value="Pantothenate synthetase"/>
    <property type="match status" value="1"/>
</dbReference>
<dbReference type="GO" id="GO:0004592">
    <property type="term" value="F:pantoate-beta-alanine ligase activity"/>
    <property type="evidence" value="ECO:0007669"/>
    <property type="project" value="UniProtKB-UniRule"/>
</dbReference>
<dbReference type="NCBIfam" id="TIGR00125">
    <property type="entry name" value="cyt_tran_rel"/>
    <property type="match status" value="1"/>
</dbReference>
<dbReference type="NCBIfam" id="TIGR00018">
    <property type="entry name" value="panC"/>
    <property type="match status" value="1"/>
</dbReference>
<dbReference type="InterPro" id="IPR004821">
    <property type="entry name" value="Cyt_trans-like"/>
</dbReference>
<dbReference type="HAMAP" id="MF_00158">
    <property type="entry name" value="PanC"/>
    <property type="match status" value="1"/>
</dbReference>
<evidence type="ECO:0000256" key="6">
    <source>
        <dbReference type="ARBA" id="ARBA00022741"/>
    </source>
</evidence>
<evidence type="ECO:0000256" key="2">
    <source>
        <dbReference type="ARBA" id="ARBA00009256"/>
    </source>
</evidence>
<feature type="binding site" evidence="9">
    <location>
        <position position="176"/>
    </location>
    <ligand>
        <name>ATP</name>
        <dbReference type="ChEBI" id="CHEBI:30616"/>
    </ligand>
</feature>
<dbReference type="EC" id="6.3.2.1" evidence="9"/>
<evidence type="ECO:0000256" key="5">
    <source>
        <dbReference type="ARBA" id="ARBA00022655"/>
    </source>
</evidence>
<evidence type="ECO:0000256" key="7">
    <source>
        <dbReference type="ARBA" id="ARBA00022840"/>
    </source>
</evidence>
<evidence type="ECO:0000313" key="10">
    <source>
        <dbReference type="EMBL" id="RLQ95125.1"/>
    </source>
</evidence>
<dbReference type="Gene3D" id="3.30.1300.10">
    <property type="entry name" value="Pantoate-beta-alanine ligase, C-terminal domain"/>
    <property type="match status" value="1"/>
</dbReference>
<comment type="caution">
    <text evidence="10">The sequence shown here is derived from an EMBL/GenBank/DDBJ whole genome shotgun (WGS) entry which is preliminary data.</text>
</comment>
<keyword evidence="3 9" id="KW-0963">Cytoplasm</keyword>
<evidence type="ECO:0000256" key="4">
    <source>
        <dbReference type="ARBA" id="ARBA00022598"/>
    </source>
</evidence>
<evidence type="ECO:0000313" key="11">
    <source>
        <dbReference type="Proteomes" id="UP000276770"/>
    </source>
</evidence>
<feature type="active site" description="Proton donor" evidence="9">
    <location>
        <position position="37"/>
    </location>
</feature>
<dbReference type="Pfam" id="PF02569">
    <property type="entry name" value="Pantoate_ligase"/>
    <property type="match status" value="1"/>
</dbReference>
<comment type="similarity">
    <text evidence="2 9">Belongs to the pantothenate synthetase family.</text>
</comment>
<dbReference type="SUPFAM" id="SSF52374">
    <property type="entry name" value="Nucleotidylyl transferase"/>
    <property type="match status" value="1"/>
</dbReference>
<dbReference type="Proteomes" id="UP000276770">
    <property type="component" value="Unassembled WGS sequence"/>
</dbReference>
<dbReference type="UniPathway" id="UPA00028">
    <property type="reaction ID" value="UER00005"/>
</dbReference>
<dbReference type="PANTHER" id="PTHR21299">
    <property type="entry name" value="CYTIDYLATE KINASE/PANTOATE-BETA-ALANINE LIGASE"/>
    <property type="match status" value="1"/>
</dbReference>
<feature type="binding site" evidence="9">
    <location>
        <begin position="30"/>
        <end position="37"/>
    </location>
    <ligand>
        <name>ATP</name>
        <dbReference type="ChEBI" id="CHEBI:30616"/>
    </ligand>
</feature>
<keyword evidence="5 9" id="KW-0566">Pantothenate biosynthesis</keyword>
<keyword evidence="11" id="KW-1185">Reference proteome</keyword>
<dbReference type="InterPro" id="IPR042176">
    <property type="entry name" value="Pantoate_ligase_C"/>
</dbReference>
<evidence type="ECO:0000256" key="3">
    <source>
        <dbReference type="ARBA" id="ARBA00022490"/>
    </source>
</evidence>
<comment type="catalytic activity">
    <reaction evidence="8 9">
        <text>(R)-pantoate + beta-alanine + ATP = (R)-pantothenate + AMP + diphosphate + H(+)</text>
        <dbReference type="Rhea" id="RHEA:10912"/>
        <dbReference type="ChEBI" id="CHEBI:15378"/>
        <dbReference type="ChEBI" id="CHEBI:15980"/>
        <dbReference type="ChEBI" id="CHEBI:29032"/>
        <dbReference type="ChEBI" id="CHEBI:30616"/>
        <dbReference type="ChEBI" id="CHEBI:33019"/>
        <dbReference type="ChEBI" id="CHEBI:57966"/>
        <dbReference type="ChEBI" id="CHEBI:456215"/>
        <dbReference type="EC" id="6.3.2.1"/>
    </reaction>
</comment>
<organism evidence="10 11">
    <name type="scientific">Falsibacillus albus</name>
    <dbReference type="NCBI Taxonomy" id="2478915"/>
    <lineage>
        <taxon>Bacteria</taxon>
        <taxon>Bacillati</taxon>
        <taxon>Bacillota</taxon>
        <taxon>Bacilli</taxon>
        <taxon>Bacillales</taxon>
        <taxon>Bacillaceae</taxon>
        <taxon>Falsibacillus</taxon>
    </lineage>
</organism>
<dbReference type="PANTHER" id="PTHR21299:SF1">
    <property type="entry name" value="PANTOATE--BETA-ALANINE LIGASE"/>
    <property type="match status" value="1"/>
</dbReference>
<comment type="function">
    <text evidence="9">Catalyzes the condensation of pantoate with beta-alanine in an ATP-dependent reaction via a pantoyl-adenylate intermediate.</text>
</comment>
<comment type="pathway">
    <text evidence="1 9">Cofactor biosynthesis; (R)-pantothenate biosynthesis; (R)-pantothenate from (R)-pantoate and beta-alanine: step 1/1.</text>
</comment>
<dbReference type="RefSeq" id="WP_121680781.1">
    <property type="nucleotide sequence ID" value="NZ_RCVZ01000007.1"/>
</dbReference>
<protein>
    <recommendedName>
        <fullName evidence="9">Pantothenate synthetase</fullName>
        <shortName evidence="9">PS</shortName>
        <ecNumber evidence="9">6.3.2.1</ecNumber>
    </recommendedName>
    <alternativeName>
        <fullName evidence="9">Pantoate--beta-alanine ligase</fullName>
    </alternativeName>
    <alternativeName>
        <fullName evidence="9">Pantoate-activating enzyme</fullName>
    </alternativeName>
</protein>
<comment type="subcellular location">
    <subcellularLocation>
        <location evidence="9">Cytoplasm</location>
    </subcellularLocation>
</comment>